<dbReference type="InterPro" id="IPR017871">
    <property type="entry name" value="ABC_transporter-like_CS"/>
</dbReference>
<keyword evidence="2 4" id="KW-0067">ATP-binding</keyword>
<dbReference type="HOGENOM" id="CLU_000604_1_1_9"/>
<dbReference type="RefSeq" id="WP_014423922.1">
    <property type="nucleotide sequence ID" value="NC_017068.1"/>
</dbReference>
<evidence type="ECO:0000256" key="2">
    <source>
        <dbReference type="ARBA" id="ARBA00022840"/>
    </source>
</evidence>
<proteinExistence type="predicted"/>
<dbReference type="EC" id="3.6.3.-" evidence="4"/>
<dbReference type="PANTHER" id="PTHR43514">
    <property type="entry name" value="ABC TRANSPORTER I FAMILY MEMBER 10"/>
    <property type="match status" value="1"/>
</dbReference>
<protein>
    <submittedName>
        <fullName evidence="4">Putative molybdenum ABC transporter ATP-binding protein</fullName>
        <ecNumber evidence="4">3.6.3.-</ecNumber>
    </submittedName>
</protein>
<keyword evidence="1" id="KW-0547">Nucleotide-binding</keyword>
<evidence type="ECO:0000256" key="1">
    <source>
        <dbReference type="ARBA" id="ARBA00022741"/>
    </source>
</evidence>
<sequence length="348" mass="38683">MELSVDIEKKLRSFTLQADFTVQDEIFALLGASGCGKSMTLKCIAGLETPDRGRIVLNGRVLFDSEAGINLKPQARKVGYLFQNYALFPNMTIAENIAFVACGNEREKSCKVQENLARFKLENLAQAYPHELSGGQQQRAALARILAADAELLLLDEPFSALDSYLKWQLEIELGDVLQDYDGAALLVSHDRGEVYRLADRIAVINQGQMEAVHTKHGLFKNPDTLAATLLTGCKNISAAKKIAPDKIAALDWQLELHVAGEVPDHVQFAGIRAHYMEVVTGPGENIFAMEVVKVVEDVFSYLIMLRRQGTSGRPLRLELSKESWKKLQNPASLYLRLPPAEIMLMER</sequence>
<name>I0GNZ6_SELRL</name>
<organism evidence="4 5">
    <name type="scientific">Selenomonas ruminantium subsp. lactilytica (strain NBRC 103574 / TAM6421)</name>
    <dbReference type="NCBI Taxonomy" id="927704"/>
    <lineage>
        <taxon>Bacteria</taxon>
        <taxon>Bacillati</taxon>
        <taxon>Bacillota</taxon>
        <taxon>Negativicutes</taxon>
        <taxon>Selenomonadales</taxon>
        <taxon>Selenomonadaceae</taxon>
        <taxon>Selenomonas</taxon>
    </lineage>
</organism>
<dbReference type="OrthoDB" id="9802264at2"/>
<dbReference type="SMART" id="SM00382">
    <property type="entry name" value="AAA"/>
    <property type="match status" value="1"/>
</dbReference>
<dbReference type="Pfam" id="PF00005">
    <property type="entry name" value="ABC_tran"/>
    <property type="match status" value="1"/>
</dbReference>
<dbReference type="InterPro" id="IPR003439">
    <property type="entry name" value="ABC_transporter-like_ATP-bd"/>
</dbReference>
<evidence type="ECO:0000313" key="5">
    <source>
        <dbReference type="Proteomes" id="UP000007887"/>
    </source>
</evidence>
<dbReference type="EMBL" id="AP012292">
    <property type="protein sequence ID" value="BAL82483.1"/>
    <property type="molecule type" value="Genomic_DNA"/>
</dbReference>
<dbReference type="GO" id="GO:0016887">
    <property type="term" value="F:ATP hydrolysis activity"/>
    <property type="evidence" value="ECO:0007669"/>
    <property type="project" value="InterPro"/>
</dbReference>
<dbReference type="SUPFAM" id="SSF52540">
    <property type="entry name" value="P-loop containing nucleoside triphosphate hydrolases"/>
    <property type="match status" value="1"/>
</dbReference>
<keyword evidence="4" id="KW-0378">Hydrolase</keyword>
<dbReference type="Proteomes" id="UP000007887">
    <property type="component" value="Chromosome"/>
</dbReference>
<dbReference type="PROSITE" id="PS00211">
    <property type="entry name" value="ABC_TRANSPORTER_1"/>
    <property type="match status" value="1"/>
</dbReference>
<feature type="domain" description="ABC transporter" evidence="3">
    <location>
        <begin position="2"/>
        <end position="232"/>
    </location>
</feature>
<dbReference type="InterPro" id="IPR003593">
    <property type="entry name" value="AAA+_ATPase"/>
</dbReference>
<dbReference type="PROSITE" id="PS50893">
    <property type="entry name" value="ABC_TRANSPORTER_2"/>
    <property type="match status" value="1"/>
</dbReference>
<dbReference type="PANTHER" id="PTHR43514:SF1">
    <property type="entry name" value="SULFATE_THIOSULFATE IMPORT ATP-BINDING PROTEIN CYSA"/>
    <property type="match status" value="1"/>
</dbReference>
<dbReference type="InterPro" id="IPR050334">
    <property type="entry name" value="Molybdenum_import_ModC"/>
</dbReference>
<evidence type="ECO:0000259" key="3">
    <source>
        <dbReference type="PROSITE" id="PS50893"/>
    </source>
</evidence>
<gene>
    <name evidence="4" type="primary">modC</name>
    <name evidence="4" type="ordered locus">SELR_07750</name>
</gene>
<reference evidence="4 5" key="1">
    <citation type="submission" date="2011-10" db="EMBL/GenBank/DDBJ databases">
        <title>Whole genome sequence of Selenomonas ruminantium subsp. lactilytica TAM6421.</title>
        <authorList>
            <person name="Oguchi A."/>
            <person name="Ankai A."/>
            <person name="Kaneko J."/>
            <person name="Yamada-Narita S."/>
            <person name="Fukui S."/>
            <person name="Takahashi M."/>
            <person name="Onodera T."/>
            <person name="Kojima S."/>
            <person name="Fushimi T."/>
            <person name="Abe N."/>
            <person name="Kamio Y."/>
            <person name="Yamazaki S."/>
            <person name="Fujita N."/>
        </authorList>
    </citation>
    <scope>NUCLEOTIDE SEQUENCE [LARGE SCALE GENOMIC DNA]</scope>
    <source>
        <strain evidence="5">NBRC 103574 / TAM6421</strain>
    </source>
</reference>
<dbReference type="GO" id="GO:0005524">
    <property type="term" value="F:ATP binding"/>
    <property type="evidence" value="ECO:0007669"/>
    <property type="project" value="UniProtKB-KW"/>
</dbReference>
<dbReference type="eggNOG" id="COG1118">
    <property type="taxonomic scope" value="Bacteria"/>
</dbReference>
<evidence type="ECO:0000313" key="4">
    <source>
        <dbReference type="EMBL" id="BAL82483.1"/>
    </source>
</evidence>
<dbReference type="InterPro" id="IPR027417">
    <property type="entry name" value="P-loop_NTPase"/>
</dbReference>
<dbReference type="PATRIC" id="fig|927704.6.peg.795"/>
<dbReference type="Gene3D" id="3.40.50.300">
    <property type="entry name" value="P-loop containing nucleotide triphosphate hydrolases"/>
    <property type="match status" value="1"/>
</dbReference>
<dbReference type="KEGG" id="sri:SELR_07750"/>
<accession>I0GNZ6</accession>
<dbReference type="AlphaFoldDB" id="I0GNZ6"/>